<dbReference type="AlphaFoldDB" id="A0A367YGL6"/>
<proteinExistence type="predicted"/>
<reference evidence="2 3" key="1">
    <citation type="submission" date="2018-06" db="EMBL/GenBank/DDBJ databases">
        <title>Whole genome sequencing of Candida tropicalis (genome annotated by CSBL at Korea University).</title>
        <authorList>
            <person name="Ahn J."/>
        </authorList>
    </citation>
    <scope>NUCLEOTIDE SEQUENCE [LARGE SCALE GENOMIC DNA]</scope>
    <source>
        <strain evidence="2 3">ATCC 20962</strain>
    </source>
</reference>
<dbReference type="PANTHER" id="PTHR28077">
    <property type="entry name" value="INOSITOL PHOSPHORYLCERAMIDE SYNTHASE REGULATORY SUBUNIT KEI1"/>
    <property type="match status" value="1"/>
</dbReference>
<feature type="transmembrane region" description="Helical" evidence="1">
    <location>
        <begin position="12"/>
        <end position="34"/>
    </location>
</feature>
<dbReference type="GO" id="GO:0070916">
    <property type="term" value="C:inositol phosphoceramide synthase complex"/>
    <property type="evidence" value="ECO:0007669"/>
    <property type="project" value="TreeGrafter"/>
</dbReference>
<accession>A0A367YGL6</accession>
<gene>
    <name evidence="2" type="primary">KEI1_1</name>
    <name evidence="2" type="ORF">Cantr_10294</name>
</gene>
<evidence type="ECO:0000313" key="3">
    <source>
        <dbReference type="Proteomes" id="UP000253472"/>
    </source>
</evidence>
<dbReference type="OrthoDB" id="3338076at2759"/>
<dbReference type="EMBL" id="QLNQ01000023">
    <property type="protein sequence ID" value="RCK64181.1"/>
    <property type="molecule type" value="Genomic_DNA"/>
</dbReference>
<evidence type="ECO:0000256" key="1">
    <source>
        <dbReference type="SAM" id="Phobius"/>
    </source>
</evidence>
<dbReference type="GO" id="GO:0000139">
    <property type="term" value="C:Golgi membrane"/>
    <property type="evidence" value="ECO:0007669"/>
    <property type="project" value="TreeGrafter"/>
</dbReference>
<dbReference type="STRING" id="5486.A0A367YGL6"/>
<dbReference type="PANTHER" id="PTHR28077:SF1">
    <property type="entry name" value="INOSITOL PHOSPHORYLCERAMIDE SYNTHASE REGULATORY SUBUNIT KEI1"/>
    <property type="match status" value="1"/>
</dbReference>
<dbReference type="Pfam" id="PF08552">
    <property type="entry name" value="Kei1"/>
    <property type="match status" value="1"/>
</dbReference>
<name>A0A367YGL6_9ASCO</name>
<sequence>MALPALINQLLPIKFFGVIPLFIGVEIILGVTILNKASGLYGILSLFTGHPINFWQWLYNLLSLITLPVYASALINLKVKPKNLRKTSLATIVYVLDTLIGSLFTLYFIYFWFSLEDGSVKSEGQDATVGATSQSASPARELSITISTTIVVTVVRFYFTLVMISFTKALLKQNSMELRYNANQNDQPPPDPEEEELMNAEGFSGEFRKALFDLETRSKEYLNELFS</sequence>
<keyword evidence="3" id="KW-1185">Reference proteome</keyword>
<evidence type="ECO:0000313" key="2">
    <source>
        <dbReference type="EMBL" id="RCK64181.1"/>
    </source>
</evidence>
<keyword evidence="1" id="KW-0472">Membrane</keyword>
<dbReference type="GO" id="GO:0070917">
    <property type="term" value="F:inositol phosphoceramide synthase regulator activity"/>
    <property type="evidence" value="ECO:0007669"/>
    <property type="project" value="InterPro"/>
</dbReference>
<keyword evidence="1" id="KW-1133">Transmembrane helix</keyword>
<organism evidence="2 3">
    <name type="scientific">Candida viswanathii</name>
    <dbReference type="NCBI Taxonomy" id="5486"/>
    <lineage>
        <taxon>Eukaryota</taxon>
        <taxon>Fungi</taxon>
        <taxon>Dikarya</taxon>
        <taxon>Ascomycota</taxon>
        <taxon>Saccharomycotina</taxon>
        <taxon>Pichiomycetes</taxon>
        <taxon>Debaryomycetaceae</taxon>
        <taxon>Candida/Lodderomyces clade</taxon>
        <taxon>Candida</taxon>
    </lineage>
</organism>
<dbReference type="InterPro" id="IPR013862">
    <property type="entry name" value="Kei1"/>
</dbReference>
<feature type="transmembrane region" description="Helical" evidence="1">
    <location>
        <begin position="54"/>
        <end position="77"/>
    </location>
</feature>
<protein>
    <submittedName>
        <fullName evidence="2">Inositol phosphorylceramide synthase regulatory subunit KEI1</fullName>
    </submittedName>
</protein>
<feature type="transmembrane region" description="Helical" evidence="1">
    <location>
        <begin position="142"/>
        <end position="166"/>
    </location>
</feature>
<dbReference type="GO" id="GO:0006673">
    <property type="term" value="P:inositol phosphoceramide metabolic process"/>
    <property type="evidence" value="ECO:0007669"/>
    <property type="project" value="InterPro"/>
</dbReference>
<keyword evidence="1" id="KW-0812">Transmembrane</keyword>
<feature type="transmembrane region" description="Helical" evidence="1">
    <location>
        <begin position="89"/>
        <end position="113"/>
    </location>
</feature>
<dbReference type="Proteomes" id="UP000253472">
    <property type="component" value="Unassembled WGS sequence"/>
</dbReference>
<comment type="caution">
    <text evidence="2">The sequence shown here is derived from an EMBL/GenBank/DDBJ whole genome shotgun (WGS) entry which is preliminary data.</text>
</comment>